<evidence type="ECO:0000256" key="7">
    <source>
        <dbReference type="ARBA" id="ARBA00023049"/>
    </source>
</evidence>
<dbReference type="GO" id="GO:0006508">
    <property type="term" value="P:proteolysis"/>
    <property type="evidence" value="ECO:0007669"/>
    <property type="project" value="UniProtKB-KW"/>
</dbReference>
<organism evidence="13 14">
    <name type="scientific">Duganella margarita</name>
    <dbReference type="NCBI Taxonomy" id="2692170"/>
    <lineage>
        <taxon>Bacteria</taxon>
        <taxon>Pseudomonadati</taxon>
        <taxon>Pseudomonadota</taxon>
        <taxon>Betaproteobacteria</taxon>
        <taxon>Burkholderiales</taxon>
        <taxon>Oxalobacteraceae</taxon>
        <taxon>Telluria group</taxon>
        <taxon>Duganella</taxon>
    </lineage>
</organism>
<feature type="active site" description="Proton donor" evidence="8">
    <location>
        <position position="494"/>
    </location>
</feature>
<evidence type="ECO:0000256" key="1">
    <source>
        <dbReference type="ARBA" id="ARBA00009388"/>
    </source>
</evidence>
<dbReference type="InterPro" id="IPR011096">
    <property type="entry name" value="FTP_domain"/>
</dbReference>
<comment type="caution">
    <text evidence="13">The sequence shown here is derived from an EMBL/GenBank/DDBJ whole genome shotgun (WGS) entry which is preliminary data.</text>
</comment>
<dbReference type="Pfam" id="PF01447">
    <property type="entry name" value="Peptidase_M4"/>
    <property type="match status" value="1"/>
</dbReference>
<keyword evidence="6" id="KW-0862">Zinc</keyword>
<dbReference type="GO" id="GO:0004222">
    <property type="term" value="F:metalloendopeptidase activity"/>
    <property type="evidence" value="ECO:0007669"/>
    <property type="project" value="InterPro"/>
</dbReference>
<reference evidence="13 14" key="1">
    <citation type="submission" date="2019-12" db="EMBL/GenBank/DDBJ databases">
        <title>Novel species isolated from a subtropical stream in China.</title>
        <authorList>
            <person name="Lu H."/>
        </authorList>
    </citation>
    <scope>NUCLEOTIDE SEQUENCE [LARGE SCALE GENOMIC DNA]</scope>
    <source>
        <strain evidence="13 14">FT134W</strain>
    </source>
</reference>
<proteinExistence type="inferred from homology"/>
<dbReference type="InterPro" id="IPR023612">
    <property type="entry name" value="Peptidase_M4"/>
</dbReference>
<evidence type="ECO:0000256" key="6">
    <source>
        <dbReference type="ARBA" id="ARBA00022833"/>
    </source>
</evidence>
<accession>A0A7X4H5N9</accession>
<gene>
    <name evidence="13" type="ORF">GTP56_21645</name>
</gene>
<evidence type="ECO:0000256" key="9">
    <source>
        <dbReference type="SAM" id="SignalP"/>
    </source>
</evidence>
<name>A0A7X4H5N9_9BURK</name>
<evidence type="ECO:0000256" key="5">
    <source>
        <dbReference type="ARBA" id="ARBA00022801"/>
    </source>
</evidence>
<evidence type="ECO:0000259" key="12">
    <source>
        <dbReference type="Pfam" id="PF07504"/>
    </source>
</evidence>
<keyword evidence="3" id="KW-0479">Metal-binding</keyword>
<evidence type="ECO:0000256" key="2">
    <source>
        <dbReference type="ARBA" id="ARBA00022670"/>
    </source>
</evidence>
<dbReference type="Gene3D" id="1.10.390.10">
    <property type="entry name" value="Neutral Protease Domain 2"/>
    <property type="match status" value="1"/>
</dbReference>
<dbReference type="CDD" id="cd09597">
    <property type="entry name" value="M4_TLP"/>
    <property type="match status" value="1"/>
</dbReference>
<feature type="active site" evidence="8">
    <location>
        <position position="402"/>
    </location>
</feature>
<dbReference type="Gene3D" id="3.10.450.490">
    <property type="match status" value="1"/>
</dbReference>
<keyword evidence="7" id="KW-0482">Metalloprotease</keyword>
<dbReference type="InterPro" id="IPR001570">
    <property type="entry name" value="Peptidase_M4_C_domain"/>
</dbReference>
<dbReference type="InterPro" id="IPR050728">
    <property type="entry name" value="Zinc_Metalloprotease_M4"/>
</dbReference>
<dbReference type="Pfam" id="PF02868">
    <property type="entry name" value="Peptidase_M4_C"/>
    <property type="match status" value="1"/>
</dbReference>
<feature type="domain" description="Peptidase M4" evidence="10">
    <location>
        <begin position="247"/>
        <end position="408"/>
    </location>
</feature>
<feature type="signal peptide" evidence="9">
    <location>
        <begin position="1"/>
        <end position="28"/>
    </location>
</feature>
<keyword evidence="4 9" id="KW-0732">Signal</keyword>
<evidence type="ECO:0000256" key="3">
    <source>
        <dbReference type="ARBA" id="ARBA00022723"/>
    </source>
</evidence>
<dbReference type="Gene3D" id="2.60.120.260">
    <property type="entry name" value="Galactose-binding domain-like"/>
    <property type="match status" value="1"/>
</dbReference>
<keyword evidence="2" id="KW-0645">Protease</keyword>
<dbReference type="PANTHER" id="PTHR33794:SF1">
    <property type="entry name" value="BACILLOLYSIN"/>
    <property type="match status" value="1"/>
</dbReference>
<feature type="domain" description="Peptidase M4 C-terminal" evidence="11">
    <location>
        <begin position="412"/>
        <end position="591"/>
    </location>
</feature>
<dbReference type="SUPFAM" id="SSF55486">
    <property type="entry name" value="Metalloproteases ('zincins'), catalytic domain"/>
    <property type="match status" value="1"/>
</dbReference>
<evidence type="ECO:0000313" key="14">
    <source>
        <dbReference type="Proteomes" id="UP000469734"/>
    </source>
</evidence>
<evidence type="ECO:0000256" key="8">
    <source>
        <dbReference type="PIRSR" id="PIRSR623612-1"/>
    </source>
</evidence>
<evidence type="ECO:0000313" key="13">
    <source>
        <dbReference type="EMBL" id="MYM74777.1"/>
    </source>
</evidence>
<dbReference type="InterPro" id="IPR027268">
    <property type="entry name" value="Peptidase_M4/M1_CTD_sf"/>
</dbReference>
<dbReference type="Proteomes" id="UP000469734">
    <property type="component" value="Unassembled WGS sequence"/>
</dbReference>
<feature type="domain" description="FTP" evidence="12">
    <location>
        <begin position="65"/>
        <end position="111"/>
    </location>
</feature>
<evidence type="ECO:0000256" key="4">
    <source>
        <dbReference type="ARBA" id="ARBA00022729"/>
    </source>
</evidence>
<dbReference type="Pfam" id="PF07504">
    <property type="entry name" value="FTP"/>
    <property type="match status" value="1"/>
</dbReference>
<evidence type="ECO:0000259" key="10">
    <source>
        <dbReference type="Pfam" id="PF01447"/>
    </source>
</evidence>
<evidence type="ECO:0000259" key="11">
    <source>
        <dbReference type="Pfam" id="PF02868"/>
    </source>
</evidence>
<dbReference type="PRINTS" id="PR00730">
    <property type="entry name" value="THERMOLYSIN"/>
</dbReference>
<dbReference type="PANTHER" id="PTHR33794">
    <property type="entry name" value="BACILLOLYSIN"/>
    <property type="match status" value="1"/>
</dbReference>
<sequence length="766" mass="80044">MKPHTPLIAASLALALAFALTAPVAADAVQLMSAPVTIATPQENANLVARLTALDGRQGLTNDYSFRISSQHPGVVGQKITRAQHTYKGLRVLGSESVVVTNAAGDIVSVSVADRRPGVEPQASTPGMPLPPALPATADLTPAISADDAIRVAVQAIAPGGTHRWPPSAELLIYPVMKTVRAASAATKPEEQLNALDVQEVVDRYALAYLVQLRMALNGKVIYYDVVVDALSGAIIAQWPALKTVIGSGNSQYNGVVPISTSATAGGFQMLDSARGTGGQFGGMAITNANHSSPNNPNPGSIYTNSSNTWGDGKQYSGGSTTDANGQTAAVNALWGLMNTYDTNRNVLGWQSLDGNNTATYIAAHVGTAYDNAFYDDSCHCMYIGDGNSFTSLGAIDVIGHEMSHGVTAATADLIYAGESGGLNESNSDIGGEMVEAYARAGGTGAVVPASGNDWMMGTEISKSGEPLRWMYKPHKDGSSPDAWSTSLKNLDVHYSSGPNNRMFYFLSQGSKADPASDYYSAFLTRTPAAMTGIGNDKAYRIWFKALTTKFTSATNYADARNKVLQAAQELYGASSKEAIAVQRAYAAINVGADVDEQAGDGGGGGGSGGDAVEQVRNGGFESGATGWSGSIGVITANSAQAPYEGTRYAWLGGNGRRSTETLTQQVQIPATASSAQLSFALHIDTAETKNIVYDTMTVTVAPAGGSGATATLATYTNLTPAAGYQLRSFDLLPYKGQTVTLSFSMREDRSKQTSFVLDKVSLLTK</sequence>
<protein>
    <submittedName>
        <fullName evidence="13">M4 family peptidase</fullName>
    </submittedName>
</protein>
<feature type="chain" id="PRO_5030920615" evidence="9">
    <location>
        <begin position="29"/>
        <end position="766"/>
    </location>
</feature>
<dbReference type="InterPro" id="IPR013856">
    <property type="entry name" value="Peptidase_M4_domain"/>
</dbReference>
<comment type="similarity">
    <text evidence="1">Belongs to the peptidase M4 family.</text>
</comment>
<dbReference type="RefSeq" id="WP_161051633.1">
    <property type="nucleotide sequence ID" value="NZ_WWCR01000028.1"/>
</dbReference>
<dbReference type="AlphaFoldDB" id="A0A7X4H5N9"/>
<dbReference type="GO" id="GO:0046872">
    <property type="term" value="F:metal ion binding"/>
    <property type="evidence" value="ECO:0007669"/>
    <property type="project" value="UniProtKB-KW"/>
</dbReference>
<dbReference type="Gene3D" id="3.10.170.10">
    <property type="match status" value="1"/>
</dbReference>
<dbReference type="EMBL" id="WWCR01000028">
    <property type="protein sequence ID" value="MYM74777.1"/>
    <property type="molecule type" value="Genomic_DNA"/>
</dbReference>
<keyword evidence="5" id="KW-0378">Hydrolase</keyword>